<gene>
    <name evidence="1" type="ORF">FZEAL_3498</name>
</gene>
<sequence length="258" mass="28466">MQSHSTTLDLTPFSGQVVEPVTLALAGQAIVAERDPSNHLYELGRDVTAISPKPYSAQFQRIEYEDEDLVKAGDAASLDQRSQLILYLVHPENAQYRTDLPAYYITAVSPEMPGNIVFQVSKTLLQKPEFKAMISPGKTTRDSDLFDATSQKTLFHIKPKWQGGQYQWTDSGGVKVAYESSKNTEHKLVILEPLTRATRDVLAALWALRIWHDVAESRAAKRDELERLTAPDKPSPYPDMKWAKRAGALGAAAGGGGA</sequence>
<evidence type="ECO:0000313" key="2">
    <source>
        <dbReference type="Proteomes" id="UP000635477"/>
    </source>
</evidence>
<reference evidence="1" key="1">
    <citation type="journal article" date="2020" name="BMC Genomics">
        <title>Correction to: Identification and distribution of gene clusters required for synthesis of sphingolipid metabolism inhibitors in diverse species of the filamentous fungus Fusarium.</title>
        <authorList>
            <person name="Kim H.S."/>
            <person name="Lohmar J.M."/>
            <person name="Busman M."/>
            <person name="Brown D.W."/>
            <person name="Naumann T.A."/>
            <person name="Divon H.H."/>
            <person name="Lysoe E."/>
            <person name="Uhlig S."/>
            <person name="Proctor R.H."/>
        </authorList>
    </citation>
    <scope>NUCLEOTIDE SEQUENCE</scope>
    <source>
        <strain evidence="1">NRRL 22465</strain>
    </source>
</reference>
<dbReference type="AlphaFoldDB" id="A0A8H4XMJ1"/>
<comment type="caution">
    <text evidence="1">The sequence shown here is derived from an EMBL/GenBank/DDBJ whole genome shotgun (WGS) entry which is preliminary data.</text>
</comment>
<name>A0A8H4XMJ1_9HYPO</name>
<keyword evidence="2" id="KW-1185">Reference proteome</keyword>
<dbReference type="Proteomes" id="UP000635477">
    <property type="component" value="Unassembled WGS sequence"/>
</dbReference>
<accession>A0A8H4XMJ1</accession>
<protein>
    <submittedName>
        <fullName evidence="1">Uncharacterized protein</fullName>
    </submittedName>
</protein>
<dbReference type="OrthoDB" id="5207784at2759"/>
<proteinExistence type="predicted"/>
<evidence type="ECO:0000313" key="1">
    <source>
        <dbReference type="EMBL" id="KAF4980510.1"/>
    </source>
</evidence>
<reference evidence="1" key="2">
    <citation type="submission" date="2020-05" db="EMBL/GenBank/DDBJ databases">
        <authorList>
            <person name="Kim H.-S."/>
            <person name="Proctor R.H."/>
            <person name="Brown D.W."/>
        </authorList>
    </citation>
    <scope>NUCLEOTIDE SEQUENCE</scope>
    <source>
        <strain evidence="1">NRRL 22465</strain>
    </source>
</reference>
<dbReference type="EMBL" id="JABEYC010000225">
    <property type="protein sequence ID" value="KAF4980510.1"/>
    <property type="molecule type" value="Genomic_DNA"/>
</dbReference>
<organism evidence="1 2">
    <name type="scientific">Fusarium zealandicum</name>
    <dbReference type="NCBI Taxonomy" id="1053134"/>
    <lineage>
        <taxon>Eukaryota</taxon>
        <taxon>Fungi</taxon>
        <taxon>Dikarya</taxon>
        <taxon>Ascomycota</taxon>
        <taxon>Pezizomycotina</taxon>
        <taxon>Sordariomycetes</taxon>
        <taxon>Hypocreomycetidae</taxon>
        <taxon>Hypocreales</taxon>
        <taxon>Nectriaceae</taxon>
        <taxon>Fusarium</taxon>
        <taxon>Fusarium staphyleae species complex</taxon>
    </lineage>
</organism>